<sequence length="224" mass="26212">MSIELVVARYLEDLSWLRNIPPQIRATVYDKNLENPHPNSVALPNVGREAHSYLHHIIARYDSLAPTTIFCQGKPFDHCFDFRKTLRELVHDSDFEGFRWLGHIIDTDDKFGRTLFVPWSKNPNRDELDINGFHRALFGFDGPGEYVFQLGGQFIASRELIRSRPLEFYGRALRVSIEFPEAAHCFERTWDRVFGVQGVDLEWLGARKTVWLKPVRRLENEKRI</sequence>
<protein>
    <recommendedName>
        <fullName evidence="3">DUF3431 domain-containing protein</fullName>
    </recommendedName>
</protein>
<dbReference type="Proteomes" id="UP000237684">
    <property type="component" value="Unassembled WGS sequence"/>
</dbReference>
<dbReference type="AlphaFoldDB" id="A0A2S8SRT2"/>
<evidence type="ECO:0000313" key="2">
    <source>
        <dbReference type="Proteomes" id="UP000237684"/>
    </source>
</evidence>
<dbReference type="PANTHER" id="PTHR37490">
    <property type="entry name" value="EXPRESSED PROTEIN"/>
    <property type="match status" value="1"/>
</dbReference>
<keyword evidence="2" id="KW-1185">Reference proteome</keyword>
<accession>A0A2S8SRT2</accession>
<evidence type="ECO:0000313" key="1">
    <source>
        <dbReference type="EMBL" id="PQV63459.1"/>
    </source>
</evidence>
<dbReference type="OrthoDB" id="5450176at2"/>
<dbReference type="InParanoid" id="A0A2S8SRT2"/>
<dbReference type="PANTHER" id="PTHR37490:SF1">
    <property type="entry name" value="GLYCOSYLTRANSFERASE 2-LIKE DOMAIN-CONTAINING PROTEIN"/>
    <property type="match status" value="1"/>
</dbReference>
<proteinExistence type="predicted"/>
<evidence type="ECO:0008006" key="3">
    <source>
        <dbReference type="Google" id="ProtNLM"/>
    </source>
</evidence>
<dbReference type="EMBL" id="NIGF01000011">
    <property type="protein sequence ID" value="PQV63459.1"/>
    <property type="molecule type" value="Genomic_DNA"/>
</dbReference>
<comment type="caution">
    <text evidence="1">The sequence shown here is derived from an EMBL/GenBank/DDBJ whole genome shotgun (WGS) entry which is preliminary data.</text>
</comment>
<dbReference type="RefSeq" id="WP_105484103.1">
    <property type="nucleotide sequence ID" value="NZ_NIGF01000011.1"/>
</dbReference>
<reference evidence="1 2" key="1">
    <citation type="journal article" date="2018" name="Syst. Appl. Microbiol.">
        <title>Abditibacterium utsteinense sp. nov., the first cultivated member of candidate phylum FBP, isolated from ice-free Antarctic soil samples.</title>
        <authorList>
            <person name="Tahon G."/>
            <person name="Tytgat B."/>
            <person name="Lebbe L."/>
            <person name="Carlier A."/>
            <person name="Willems A."/>
        </authorList>
    </citation>
    <scope>NUCLEOTIDE SEQUENCE [LARGE SCALE GENOMIC DNA]</scope>
    <source>
        <strain evidence="1 2">LMG 29911</strain>
    </source>
</reference>
<name>A0A2S8SRT2_9BACT</name>
<dbReference type="InterPro" id="IPR021838">
    <property type="entry name" value="DUF3431"/>
</dbReference>
<gene>
    <name evidence="1" type="ORF">B1R32_11120</name>
</gene>
<dbReference type="Pfam" id="PF11913">
    <property type="entry name" value="DUF3431"/>
    <property type="match status" value="1"/>
</dbReference>
<organism evidence="1 2">
    <name type="scientific">Abditibacterium utsteinense</name>
    <dbReference type="NCBI Taxonomy" id="1960156"/>
    <lineage>
        <taxon>Bacteria</taxon>
        <taxon>Pseudomonadati</taxon>
        <taxon>Abditibacteriota</taxon>
        <taxon>Abditibacteriia</taxon>
        <taxon>Abditibacteriales</taxon>
        <taxon>Abditibacteriaceae</taxon>
        <taxon>Abditibacterium</taxon>
    </lineage>
</organism>